<organism evidence="2 3">
    <name type="scientific">Amphibalanus amphitrite</name>
    <name type="common">Striped barnacle</name>
    <name type="synonym">Balanus amphitrite</name>
    <dbReference type="NCBI Taxonomy" id="1232801"/>
    <lineage>
        <taxon>Eukaryota</taxon>
        <taxon>Metazoa</taxon>
        <taxon>Ecdysozoa</taxon>
        <taxon>Arthropoda</taxon>
        <taxon>Crustacea</taxon>
        <taxon>Multicrustacea</taxon>
        <taxon>Cirripedia</taxon>
        <taxon>Thoracica</taxon>
        <taxon>Thoracicalcarea</taxon>
        <taxon>Balanomorpha</taxon>
        <taxon>Balanoidea</taxon>
        <taxon>Balanidae</taxon>
        <taxon>Amphibalaninae</taxon>
        <taxon>Amphibalanus</taxon>
    </lineage>
</organism>
<dbReference type="PANTHER" id="PTHR22684:SF0">
    <property type="entry name" value="RIBOSOME QUALITY CONTROL COMPLEX SUBUNIT TCF25"/>
    <property type="match status" value="1"/>
</dbReference>
<gene>
    <name evidence="2" type="primary">TCF25_1</name>
    <name evidence="2" type="ORF">FJT64_003931</name>
</gene>
<dbReference type="EMBL" id="VIIS01001412">
    <property type="protein sequence ID" value="KAF0298726.1"/>
    <property type="molecule type" value="Genomic_DNA"/>
</dbReference>
<feature type="compositionally biased region" description="Basic residues" evidence="1">
    <location>
        <begin position="35"/>
        <end position="46"/>
    </location>
</feature>
<protein>
    <submittedName>
        <fullName evidence="2">Transcription factor 25</fullName>
    </submittedName>
</protein>
<sequence length="517" mass="57027">MAEYLELNESQSETDVKEDDDVDTSAPAPLPQTQGKRKRKKKKSSRRPAAASSEDNTVSEVDEVDASVLEVNRLLGEITVQSPATEQTNSTIVKNVLTIERKHLNPDAEMRRMFGRDVVDQRRTGRRRGPGHPRSFSMVTNVHRFPPPVKLGELRMPLFLALFRHARALSERGCHRTALEFCKLLLSVQPSDDPLGAVLLVCHYALRAHEYQWLVRFHAQWEPVRNLSQLPSFAYSVPYAHLLLAEAAGDSAEAERLRQQADAGLQRALLLFPSLLPLLNDKCDVTPCQEVRECPLFQPAAERSQAQALTMLCRLYAERSSDLWKTSTVAPWLQRNALEAARLVEQKDPRIAEGQEARKKRYPGMPLSICRHVVVADVKEVMGLLPPEITSRPVVGHDPLPPPDGTSGYTLTRRPRAALGSSNPFAAFFYSMLPNFDPNNPPEALLDDRHAVAAAAAAAGGAGPAGEDPGLGGELRTSVVSLLDAMRDLLTNLSPMPATVDEDADLDESDDEAWADA</sequence>
<dbReference type="Pfam" id="PF04910">
    <property type="entry name" value="Tcf25"/>
    <property type="match status" value="1"/>
</dbReference>
<name>A0A6A4VV68_AMPAM</name>
<feature type="compositionally biased region" description="Acidic residues" evidence="1">
    <location>
        <begin position="500"/>
        <end position="517"/>
    </location>
</feature>
<feature type="region of interest" description="Disordered" evidence="1">
    <location>
        <begin position="494"/>
        <end position="517"/>
    </location>
</feature>
<dbReference type="AlphaFoldDB" id="A0A6A4VV68"/>
<evidence type="ECO:0000313" key="2">
    <source>
        <dbReference type="EMBL" id="KAF0298726.1"/>
    </source>
</evidence>
<comment type="caution">
    <text evidence="2">The sequence shown here is derived from an EMBL/GenBank/DDBJ whole genome shotgun (WGS) entry which is preliminary data.</text>
</comment>
<evidence type="ECO:0000256" key="1">
    <source>
        <dbReference type="SAM" id="MobiDB-lite"/>
    </source>
</evidence>
<feature type="region of interest" description="Disordered" evidence="1">
    <location>
        <begin position="1"/>
        <end position="61"/>
    </location>
</feature>
<reference evidence="2 3" key="1">
    <citation type="submission" date="2019-07" db="EMBL/GenBank/DDBJ databases">
        <title>Draft genome assembly of a fouling barnacle, Amphibalanus amphitrite (Darwin, 1854): The first reference genome for Thecostraca.</title>
        <authorList>
            <person name="Kim W."/>
        </authorList>
    </citation>
    <scope>NUCLEOTIDE SEQUENCE [LARGE SCALE GENOMIC DNA]</scope>
    <source>
        <strain evidence="2">SNU_AA5</strain>
        <tissue evidence="2">Soma without cirri and trophi</tissue>
    </source>
</reference>
<dbReference type="PANTHER" id="PTHR22684">
    <property type="entry name" value="NULP1-RELATED"/>
    <property type="match status" value="1"/>
</dbReference>
<evidence type="ECO:0000313" key="3">
    <source>
        <dbReference type="Proteomes" id="UP000440578"/>
    </source>
</evidence>
<proteinExistence type="predicted"/>
<dbReference type="GO" id="GO:1990112">
    <property type="term" value="C:RQC complex"/>
    <property type="evidence" value="ECO:0007669"/>
    <property type="project" value="TreeGrafter"/>
</dbReference>
<accession>A0A6A4VV68</accession>
<dbReference type="OrthoDB" id="205993at2759"/>
<dbReference type="Proteomes" id="UP000440578">
    <property type="component" value="Unassembled WGS sequence"/>
</dbReference>
<dbReference type="InterPro" id="IPR006994">
    <property type="entry name" value="TCF25/Rqc1"/>
</dbReference>
<keyword evidence="3" id="KW-1185">Reference proteome</keyword>